<evidence type="ECO:0000313" key="3">
    <source>
        <dbReference type="EMBL" id="MBC5581167.1"/>
    </source>
</evidence>
<organism evidence="3 4">
    <name type="scientific">Anaerofilum hominis</name>
    <dbReference type="NCBI Taxonomy" id="2763016"/>
    <lineage>
        <taxon>Bacteria</taxon>
        <taxon>Bacillati</taxon>
        <taxon>Bacillota</taxon>
        <taxon>Clostridia</taxon>
        <taxon>Eubacteriales</taxon>
        <taxon>Oscillospiraceae</taxon>
        <taxon>Anaerofilum</taxon>
    </lineage>
</organism>
<dbReference type="Pfam" id="PF00990">
    <property type="entry name" value="GGDEF"/>
    <property type="match status" value="1"/>
</dbReference>
<dbReference type="InterPro" id="IPR029787">
    <property type="entry name" value="Nucleotide_cyclase"/>
</dbReference>
<dbReference type="InterPro" id="IPR001633">
    <property type="entry name" value="EAL_dom"/>
</dbReference>
<dbReference type="EMBL" id="JACONZ010000002">
    <property type="protein sequence ID" value="MBC5581167.1"/>
    <property type="molecule type" value="Genomic_DNA"/>
</dbReference>
<dbReference type="CDD" id="cd01948">
    <property type="entry name" value="EAL"/>
    <property type="match status" value="1"/>
</dbReference>
<evidence type="ECO:0000313" key="4">
    <source>
        <dbReference type="Proteomes" id="UP000659630"/>
    </source>
</evidence>
<name>A0A923L100_9FIRM</name>
<dbReference type="InterPro" id="IPR000160">
    <property type="entry name" value="GGDEF_dom"/>
</dbReference>
<dbReference type="PROSITE" id="PS50883">
    <property type="entry name" value="EAL"/>
    <property type="match status" value="1"/>
</dbReference>
<dbReference type="AlphaFoldDB" id="A0A923L100"/>
<dbReference type="InterPro" id="IPR043128">
    <property type="entry name" value="Rev_trsase/Diguanyl_cyclase"/>
</dbReference>
<evidence type="ECO:0000259" key="1">
    <source>
        <dbReference type="PROSITE" id="PS50883"/>
    </source>
</evidence>
<dbReference type="InterPro" id="IPR035919">
    <property type="entry name" value="EAL_sf"/>
</dbReference>
<comment type="caution">
    <text evidence="3">The sequence shown here is derived from an EMBL/GenBank/DDBJ whole genome shotgun (WGS) entry which is preliminary data.</text>
</comment>
<reference evidence="3" key="1">
    <citation type="submission" date="2020-08" db="EMBL/GenBank/DDBJ databases">
        <title>Genome public.</title>
        <authorList>
            <person name="Liu C."/>
            <person name="Sun Q."/>
        </authorList>
    </citation>
    <scope>NUCLEOTIDE SEQUENCE</scope>
    <source>
        <strain evidence="3">BX8</strain>
    </source>
</reference>
<gene>
    <name evidence="3" type="ORF">H8S23_06575</name>
</gene>
<sequence>MTITPEKEITLTAPDRAACAEKLTGLLAGGEAKNSAVFKLALVDFKNFNDIFGRHYGDLLLDQVSAYLAGFEGAEVLRSGGVEFVLILHGSGYARAGEVGEEICDRFNETWRIGDMDFVCAMSLGIVLPPLAAEKGEMLLEMLDSAEHEAYLSGQNTAVTYTEELRESLLRTKAIATRLKNALAVPDDPDLEVCYRPTVLYDAHRYTRAESYVRLFSDAYGLVGEATLIPIAEQSGLACALNLYAIRHTCALIRKLLEEGRSFETIAVPISAVQFLQPDFDRELAGLLEEYDIPAEKLALEITESTLINSFVQVNYMMQQVAEMGVELVLSDFGTGYSGINNVLDLPVSVLKLDRLFVLQLENDERCGSVIEGLISIAHKLGMKMIAEGVETDHQRELLASWGCDYQQGFYYSATVHADELVGMLSMPHPEDQVEEL</sequence>
<dbReference type="PANTHER" id="PTHR44757:SF2">
    <property type="entry name" value="BIOFILM ARCHITECTURE MAINTENANCE PROTEIN MBAA"/>
    <property type="match status" value="1"/>
</dbReference>
<dbReference type="InterPro" id="IPR052155">
    <property type="entry name" value="Biofilm_reg_signaling"/>
</dbReference>
<keyword evidence="4" id="KW-1185">Reference proteome</keyword>
<accession>A0A923L100</accession>
<dbReference type="SUPFAM" id="SSF55073">
    <property type="entry name" value="Nucleotide cyclase"/>
    <property type="match status" value="1"/>
</dbReference>
<feature type="domain" description="GGDEF" evidence="2">
    <location>
        <begin position="36"/>
        <end position="163"/>
    </location>
</feature>
<dbReference type="PROSITE" id="PS50887">
    <property type="entry name" value="GGDEF"/>
    <property type="match status" value="1"/>
</dbReference>
<dbReference type="RefSeq" id="WP_186887532.1">
    <property type="nucleotide sequence ID" value="NZ_JACONZ010000002.1"/>
</dbReference>
<dbReference type="Gene3D" id="3.30.70.270">
    <property type="match status" value="1"/>
</dbReference>
<dbReference type="Proteomes" id="UP000659630">
    <property type="component" value="Unassembled WGS sequence"/>
</dbReference>
<dbReference type="Pfam" id="PF00563">
    <property type="entry name" value="EAL"/>
    <property type="match status" value="1"/>
</dbReference>
<evidence type="ECO:0000259" key="2">
    <source>
        <dbReference type="PROSITE" id="PS50887"/>
    </source>
</evidence>
<dbReference type="SUPFAM" id="SSF141868">
    <property type="entry name" value="EAL domain-like"/>
    <property type="match status" value="1"/>
</dbReference>
<dbReference type="SMART" id="SM00052">
    <property type="entry name" value="EAL"/>
    <property type="match status" value="1"/>
</dbReference>
<feature type="domain" description="EAL" evidence="1">
    <location>
        <begin position="172"/>
        <end position="429"/>
    </location>
</feature>
<protein>
    <submittedName>
        <fullName evidence="3">EAL domain-containing protein</fullName>
    </submittedName>
</protein>
<dbReference type="SMART" id="SM00267">
    <property type="entry name" value="GGDEF"/>
    <property type="match status" value="1"/>
</dbReference>
<dbReference type="Gene3D" id="3.20.20.450">
    <property type="entry name" value="EAL domain"/>
    <property type="match status" value="1"/>
</dbReference>
<dbReference type="PANTHER" id="PTHR44757">
    <property type="entry name" value="DIGUANYLATE CYCLASE DGCP"/>
    <property type="match status" value="1"/>
</dbReference>
<proteinExistence type="predicted"/>